<dbReference type="Proteomes" id="UP001233999">
    <property type="component" value="Unassembled WGS sequence"/>
</dbReference>
<reference evidence="1" key="1">
    <citation type="journal article" date="2023" name="IScience">
        <title>Live-bearing cockroach genome reveals convergent evolutionary mechanisms linked to viviparity in insects and beyond.</title>
        <authorList>
            <person name="Fouks B."/>
            <person name="Harrison M.C."/>
            <person name="Mikhailova A.A."/>
            <person name="Marchal E."/>
            <person name="English S."/>
            <person name="Carruthers M."/>
            <person name="Jennings E.C."/>
            <person name="Chiamaka E.L."/>
            <person name="Frigard R.A."/>
            <person name="Pippel M."/>
            <person name="Attardo G.M."/>
            <person name="Benoit J.B."/>
            <person name="Bornberg-Bauer E."/>
            <person name="Tobe S.S."/>
        </authorList>
    </citation>
    <scope>NUCLEOTIDE SEQUENCE</scope>
    <source>
        <strain evidence="1">Stay&amp;Tobe</strain>
    </source>
</reference>
<dbReference type="EMBL" id="JASPKZ010009801">
    <property type="protein sequence ID" value="KAJ9576293.1"/>
    <property type="molecule type" value="Genomic_DNA"/>
</dbReference>
<evidence type="ECO:0000313" key="1">
    <source>
        <dbReference type="EMBL" id="KAJ9576293.1"/>
    </source>
</evidence>
<dbReference type="AlphaFoldDB" id="A0AAD7ZA68"/>
<feature type="non-terminal residue" evidence="1">
    <location>
        <position position="1"/>
    </location>
</feature>
<proteinExistence type="predicted"/>
<organism evidence="1 2">
    <name type="scientific">Diploptera punctata</name>
    <name type="common">Pacific beetle cockroach</name>
    <dbReference type="NCBI Taxonomy" id="6984"/>
    <lineage>
        <taxon>Eukaryota</taxon>
        <taxon>Metazoa</taxon>
        <taxon>Ecdysozoa</taxon>
        <taxon>Arthropoda</taxon>
        <taxon>Hexapoda</taxon>
        <taxon>Insecta</taxon>
        <taxon>Pterygota</taxon>
        <taxon>Neoptera</taxon>
        <taxon>Polyneoptera</taxon>
        <taxon>Dictyoptera</taxon>
        <taxon>Blattodea</taxon>
        <taxon>Blaberoidea</taxon>
        <taxon>Blaberidae</taxon>
        <taxon>Diplopterinae</taxon>
        <taxon>Diploptera</taxon>
    </lineage>
</organism>
<keyword evidence="2" id="KW-1185">Reference proteome</keyword>
<comment type="caution">
    <text evidence="1">The sequence shown here is derived from an EMBL/GenBank/DDBJ whole genome shotgun (WGS) entry which is preliminary data.</text>
</comment>
<protein>
    <submittedName>
        <fullName evidence="1">Uncharacterized protein</fullName>
    </submittedName>
</protein>
<sequence length="68" mass="8227">ITKSQRVDFWLQIYLFSRIFLHISSLIHINDLSYTYLIIFFLINAFEIHVKAPLRLFPCVLQQRIIFV</sequence>
<feature type="non-terminal residue" evidence="1">
    <location>
        <position position="68"/>
    </location>
</feature>
<reference evidence="1" key="2">
    <citation type="submission" date="2023-05" db="EMBL/GenBank/DDBJ databases">
        <authorList>
            <person name="Fouks B."/>
        </authorList>
    </citation>
    <scope>NUCLEOTIDE SEQUENCE</scope>
    <source>
        <strain evidence="1">Stay&amp;Tobe</strain>
        <tissue evidence="1">Testes</tissue>
    </source>
</reference>
<name>A0AAD7ZA68_DIPPU</name>
<gene>
    <name evidence="1" type="ORF">L9F63_006837</name>
</gene>
<evidence type="ECO:0000313" key="2">
    <source>
        <dbReference type="Proteomes" id="UP001233999"/>
    </source>
</evidence>
<accession>A0AAD7ZA68</accession>